<accession>A0ABR7T994</accession>
<proteinExistence type="predicted"/>
<keyword evidence="3" id="KW-1185">Reference proteome</keyword>
<evidence type="ECO:0000259" key="1">
    <source>
        <dbReference type="Pfam" id="PF24391"/>
    </source>
</evidence>
<comment type="caution">
    <text evidence="2">The sequence shown here is derived from an EMBL/GenBank/DDBJ whole genome shotgun (WGS) entry which is preliminary data.</text>
</comment>
<dbReference type="EMBL" id="JACVHF010000031">
    <property type="protein sequence ID" value="MBC9786276.1"/>
    <property type="molecule type" value="Genomic_DNA"/>
</dbReference>
<dbReference type="RefSeq" id="WP_188041702.1">
    <property type="nucleotide sequence ID" value="NZ_JACVHF010000031.1"/>
</dbReference>
<reference evidence="2 3" key="1">
    <citation type="submission" date="2020-07" db="EMBL/GenBank/DDBJ databases">
        <title>Draft whole-genome sequence of Heliobacterium chlorum DSM 3682, type strain.</title>
        <authorList>
            <person name="Kyndt J.A."/>
            <person name="Meyer T.E."/>
            <person name="Imhoff J.F."/>
        </authorList>
    </citation>
    <scope>NUCLEOTIDE SEQUENCE [LARGE SCALE GENOMIC DNA]</scope>
    <source>
        <strain evidence="2 3">DSM 3682</strain>
    </source>
</reference>
<dbReference type="SUPFAM" id="SSF55874">
    <property type="entry name" value="ATPase domain of HSP90 chaperone/DNA topoisomerase II/histidine kinase"/>
    <property type="match status" value="1"/>
</dbReference>
<evidence type="ECO:0000313" key="3">
    <source>
        <dbReference type="Proteomes" id="UP000617402"/>
    </source>
</evidence>
<dbReference type="Gene3D" id="3.30.565.10">
    <property type="entry name" value="Histidine kinase-like ATPase, C-terminal domain"/>
    <property type="match status" value="1"/>
</dbReference>
<gene>
    <name evidence="2" type="ORF">H1S01_17600</name>
</gene>
<organism evidence="2 3">
    <name type="scientific">Heliobacterium chlorum</name>
    <dbReference type="NCBI Taxonomy" id="2698"/>
    <lineage>
        <taxon>Bacteria</taxon>
        <taxon>Bacillati</taxon>
        <taxon>Bacillota</taxon>
        <taxon>Clostridia</taxon>
        <taxon>Eubacteriales</taxon>
        <taxon>Heliobacteriaceae</taxon>
        <taxon>Heliobacterium</taxon>
    </lineage>
</organism>
<feature type="domain" description="HD-CE" evidence="1">
    <location>
        <begin position="45"/>
        <end position="367"/>
    </location>
</feature>
<dbReference type="Pfam" id="PF24391">
    <property type="entry name" value="HD-CE"/>
    <property type="match status" value="1"/>
</dbReference>
<dbReference type="InterPro" id="IPR036890">
    <property type="entry name" value="HATPase_C_sf"/>
</dbReference>
<dbReference type="Proteomes" id="UP000617402">
    <property type="component" value="Unassembled WGS sequence"/>
</dbReference>
<name>A0ABR7T994_HELCL</name>
<dbReference type="PRINTS" id="PR00775">
    <property type="entry name" value="HEATSHOCK90"/>
</dbReference>
<dbReference type="InterPro" id="IPR056471">
    <property type="entry name" value="HD-CE"/>
</dbReference>
<sequence>MLIIEELRDRSARLETKCIETKLLLLANKVVDASKEHLKLIIAQLPEFDLHDESHSIRILENMTSLITKDVLKNLSSYELFMLYLSAYLHDCAMALPNWELKLLKLTEGSDGFTNLEIEKPLKNDFKSPYSISTAIKIINERKDNLYENFAKIRNFIFCPSNESELIKDLAGRLIEYQEFRNGFTEELKETKLRSDIAGYLELNDLIRYEFVRTTHHSRIEKYVKNLSSLFEEYLDGSWGKALAYDLAKVCRSHGEAFEYISALNVQASYFGDGCANLQFVSLILRIADIIHFSVDRAPKSLFSEKPIRSKESLKHWIAKFQGLNYSIGEIDSDGKVKITFRAFCDEPNMYYFLLEYMNWIDDELNNYKKLIFSLDYSLSTRKFAEKYKLPIAEKVDRSQIKYDEDKFKPSGLCFTLNQKRIIELLMGVGLYKDKYLCLRELYQNSLDACRNMIFSYESRSTNMTGKIEFGLGECEVNGINRSYLYCLDNGLGMNLHIIENYLMKIGNSYYKSREFNRRVATWKDSYTPTSQFGIGILSCFMLGDKIEITTRPADDNSKISEAIRFSIDGPHEHFYFMKPDPLDLEIIGSHGTLVKVFLSEPDSINNIFLDNLCTVIHGCDSNEFVENNKETYALWNQNLYKLILETVGKVPSNIDLIIRFSNNATEKLIPWATPFNYSILEDQVYQLYSGLTYFSDGYNPTADFLKCKDYIETNVINVNYEGIDYVFSLSLPKPGIPVDDWRILNFPKNIYNKAHPVLVDGIFVNSNFYSDAMFDAKRDVLSNGIINFMGTDRPILSVDRHNITLMPESLNQKLNLLPEIVGKKIVYELDKHFKMYNIDLSSKEAGMTWDYILNKFSSLSPIILKNLVGSDETYLTLQDIVNLTKYDISVREFITKPEVELYNFIFNNLCSTSQLLVLGKLIHSERIDVSNNTVKVHSKTFEPVKIVQRYSNLVIFPIAIKADSWDELYGEYDLISNLWPIIPERLFQRIQDFSTKSLSQRAKTTSECSNSLAAIAAQDPVLIHPKLGIFSSRREIWGKKKNMVGKFEHQQDGFWLFELNEHGKTTYQGVDYCIYCFIAPRKLTDDEMITLEDYKEEDSDYYNGVLNGWSILLIGRRSEKVILPGLRKRNEMISRIKKSFWQSKENVKYHFLDGTLLEPIKEDLF</sequence>
<protein>
    <recommendedName>
        <fullName evidence="1">HD-CE domain-containing protein</fullName>
    </recommendedName>
</protein>
<dbReference type="InterPro" id="IPR020575">
    <property type="entry name" value="Hsp90_N"/>
</dbReference>
<evidence type="ECO:0000313" key="2">
    <source>
        <dbReference type="EMBL" id="MBC9786276.1"/>
    </source>
</evidence>